<reference evidence="1 3" key="1">
    <citation type="submission" date="2019-12" db="EMBL/GenBank/DDBJ databases">
        <authorList>
            <person name="Woiski C."/>
        </authorList>
    </citation>
    <scope>NUCLEOTIDE SEQUENCE [LARGE SCALE GENOMIC DNA]</scope>
    <source>
        <strain evidence="1 3">BOE100</strain>
    </source>
</reference>
<dbReference type="RefSeq" id="WP_131812287.1">
    <property type="nucleotide sequence ID" value="NZ_BBQL01000065.1"/>
</dbReference>
<dbReference type="Proteomes" id="UP000442695">
    <property type="component" value="Unassembled WGS sequence"/>
</dbReference>
<gene>
    <name evidence="1" type="ORF">GN299_26235</name>
    <name evidence="2" type="ORF">P3W50_22335</name>
</gene>
<dbReference type="EMBL" id="JARJLO010000335">
    <property type="protein sequence ID" value="MDF3873184.1"/>
    <property type="molecule type" value="Genomic_DNA"/>
</dbReference>
<name>A0A7V8EBQ8_PSEPU</name>
<protein>
    <submittedName>
        <fullName evidence="1">Uncharacterized protein</fullName>
    </submittedName>
</protein>
<comment type="caution">
    <text evidence="1">The sequence shown here is derived from an EMBL/GenBank/DDBJ whole genome shotgun (WGS) entry which is preliminary data.</text>
</comment>
<dbReference type="Proteomes" id="UP001217741">
    <property type="component" value="Unassembled WGS sequence"/>
</dbReference>
<reference evidence="2" key="2">
    <citation type="submission" date="2023-03" db="EMBL/GenBank/DDBJ databases">
        <title>Draft assemblies of triclosan tolerant bacteria isolated from returned activated sludge.</title>
        <authorList>
            <person name="Van Hamelsveld S."/>
        </authorList>
    </citation>
    <scope>NUCLEOTIDE SEQUENCE</scope>
    <source>
        <strain evidence="2">GW210012_S60</strain>
    </source>
</reference>
<proteinExistence type="predicted"/>
<sequence>MDATWKWRRRTLRRNCGSGFTREECDAVYHIGLPNAYPYMGSRQGLIAIKALMDDAHIGMRKKTLSWSQAAMLRRQQ</sequence>
<dbReference type="EMBL" id="WOWR01000050">
    <property type="protein sequence ID" value="KAF0251905.1"/>
    <property type="molecule type" value="Genomic_DNA"/>
</dbReference>
<accession>A0A7V8EBQ8</accession>
<evidence type="ECO:0000313" key="3">
    <source>
        <dbReference type="Proteomes" id="UP000442695"/>
    </source>
</evidence>
<evidence type="ECO:0000313" key="1">
    <source>
        <dbReference type="EMBL" id="KAF0251905.1"/>
    </source>
</evidence>
<evidence type="ECO:0000313" key="2">
    <source>
        <dbReference type="EMBL" id="MDF3873184.1"/>
    </source>
</evidence>
<dbReference type="AlphaFoldDB" id="A0A7V8EBQ8"/>
<organism evidence="1 3">
    <name type="scientific">Pseudomonas putida</name>
    <name type="common">Arthrobacter siderocapsulatus</name>
    <dbReference type="NCBI Taxonomy" id="303"/>
    <lineage>
        <taxon>Bacteria</taxon>
        <taxon>Pseudomonadati</taxon>
        <taxon>Pseudomonadota</taxon>
        <taxon>Gammaproteobacteria</taxon>
        <taxon>Pseudomonadales</taxon>
        <taxon>Pseudomonadaceae</taxon>
        <taxon>Pseudomonas</taxon>
    </lineage>
</organism>